<dbReference type="SUPFAM" id="SSF52266">
    <property type="entry name" value="SGNH hydrolase"/>
    <property type="match status" value="1"/>
</dbReference>
<dbReference type="OrthoDB" id="2451965at2"/>
<evidence type="ECO:0000313" key="2">
    <source>
        <dbReference type="EMBL" id="TYS17751.1"/>
    </source>
</evidence>
<dbReference type="CDD" id="cd00229">
    <property type="entry name" value="SGNH_hydrolase"/>
    <property type="match status" value="1"/>
</dbReference>
<keyword evidence="2" id="KW-0378">Hydrolase</keyword>
<comment type="caution">
    <text evidence="2">The sequence shown here is derived from an EMBL/GenBank/DDBJ whole genome shotgun (WGS) entry which is preliminary data.</text>
</comment>
<proteinExistence type="predicted"/>
<sequence>MKKLFILLLMIVSVGVILLGNLHWKNLNSAPAATEAESTDQQGDSEKKDEASKESSPSGTLSYTGNWSPELRSIYENKLEEGEAFNLVIAGSQAMDAVEPGWNDLVADAVKAKYGDTITVHSFPYDSNSFDFVAEAQAEEIADLDPNLVIFEPLTLNDNSLVRIEDSLVHIQTIYEDISASNVGMELVLTPPQPVHSPNWYATQISELEKFADNEGYTYIDHWENWPDVESDEIKNYLNGEGSSPNEQGQKAWADAIISYLISE</sequence>
<feature type="region of interest" description="Disordered" evidence="1">
    <location>
        <begin position="33"/>
        <end position="64"/>
    </location>
</feature>
<protein>
    <submittedName>
        <fullName evidence="2">SGNH/GDSL hydrolase family protein</fullName>
    </submittedName>
</protein>
<evidence type="ECO:0000256" key="1">
    <source>
        <dbReference type="SAM" id="MobiDB-lite"/>
    </source>
</evidence>
<dbReference type="Proteomes" id="UP000322267">
    <property type="component" value="Unassembled WGS sequence"/>
</dbReference>
<dbReference type="InterPro" id="IPR036514">
    <property type="entry name" value="SGNH_hydro_sf"/>
</dbReference>
<dbReference type="AlphaFoldDB" id="A0A5D4NVP9"/>
<dbReference type="EMBL" id="VTEI01000003">
    <property type="protein sequence ID" value="TYS17751.1"/>
    <property type="molecule type" value="Genomic_DNA"/>
</dbReference>
<name>A0A5D4NVP9_9BACI</name>
<dbReference type="GO" id="GO:0016787">
    <property type="term" value="F:hydrolase activity"/>
    <property type="evidence" value="ECO:0007669"/>
    <property type="project" value="UniProtKB-KW"/>
</dbReference>
<feature type="compositionally biased region" description="Basic and acidic residues" evidence="1">
    <location>
        <begin position="44"/>
        <end position="53"/>
    </location>
</feature>
<gene>
    <name evidence="2" type="ORF">FZC78_07785</name>
</gene>
<dbReference type="Gene3D" id="3.40.50.1110">
    <property type="entry name" value="SGNH hydrolase"/>
    <property type="match status" value="1"/>
</dbReference>
<dbReference type="RefSeq" id="WP_148939086.1">
    <property type="nucleotide sequence ID" value="NZ_VTEI01000003.1"/>
</dbReference>
<evidence type="ECO:0000313" key="3">
    <source>
        <dbReference type="Proteomes" id="UP000322267"/>
    </source>
</evidence>
<organism evidence="2 3">
    <name type="scientific">Rossellomorea vietnamensis</name>
    <dbReference type="NCBI Taxonomy" id="218284"/>
    <lineage>
        <taxon>Bacteria</taxon>
        <taxon>Bacillati</taxon>
        <taxon>Bacillota</taxon>
        <taxon>Bacilli</taxon>
        <taxon>Bacillales</taxon>
        <taxon>Bacillaceae</taxon>
        <taxon>Rossellomorea</taxon>
    </lineage>
</organism>
<reference evidence="2 3" key="1">
    <citation type="submission" date="2019-08" db="EMBL/GenBank/DDBJ databases">
        <title>Bacillus genomes from the desert of Cuatro Cienegas, Coahuila.</title>
        <authorList>
            <person name="Olmedo-Alvarez G."/>
        </authorList>
    </citation>
    <scope>NUCLEOTIDE SEQUENCE [LARGE SCALE GENOMIC DNA]</scope>
    <source>
        <strain evidence="2 3">CH34_1T</strain>
    </source>
</reference>
<accession>A0A5D4NVP9</accession>